<comment type="function">
    <text evidence="11">Catalyzes the conversion of inosine 5'-phosphate (IMP) to xanthosine 5'-phosphate (XMP), the first committed and rate-limiting step in the de novo synthesis of guanine nucleotides, and therefore plays an important role in the regulation of cell growth.</text>
</comment>
<organism evidence="18 19">
    <name type="scientific">Amanita thiersii Skay4041</name>
    <dbReference type="NCBI Taxonomy" id="703135"/>
    <lineage>
        <taxon>Eukaryota</taxon>
        <taxon>Fungi</taxon>
        <taxon>Dikarya</taxon>
        <taxon>Basidiomycota</taxon>
        <taxon>Agaricomycotina</taxon>
        <taxon>Agaricomycetes</taxon>
        <taxon>Agaricomycetidae</taxon>
        <taxon>Agaricales</taxon>
        <taxon>Pluteineae</taxon>
        <taxon>Amanitaceae</taxon>
        <taxon>Amanita</taxon>
    </lineage>
</organism>
<evidence type="ECO:0000256" key="7">
    <source>
        <dbReference type="ARBA" id="ARBA00023002"/>
    </source>
</evidence>
<dbReference type="PROSITE" id="PS51371">
    <property type="entry name" value="CBS"/>
    <property type="match status" value="2"/>
</dbReference>
<feature type="binding site" description="in other chain" evidence="11 13">
    <location>
        <position position="339"/>
    </location>
    <ligand>
        <name>K(+)</name>
        <dbReference type="ChEBI" id="CHEBI:29103"/>
        <note>ligand shared between two tetrameric partners</note>
    </ligand>
</feature>
<comment type="subcellular location">
    <subcellularLocation>
        <location evidence="11">Cytoplasm</location>
    </subcellularLocation>
</comment>
<feature type="binding site" evidence="11 12">
    <location>
        <begin position="337"/>
        <end position="339"/>
    </location>
    <ligand>
        <name>NAD(+)</name>
        <dbReference type="ChEBI" id="CHEBI:57540"/>
    </ligand>
</feature>
<comment type="caution">
    <text evidence="11">Lacks conserved residue(s) required for the propagation of feature annotation.</text>
</comment>
<name>A0A2A9NP13_9AGAR</name>
<dbReference type="EMBL" id="KZ302014">
    <property type="protein sequence ID" value="PFH50007.1"/>
    <property type="molecule type" value="Genomic_DNA"/>
</dbReference>
<dbReference type="GO" id="GO:0006177">
    <property type="term" value="P:GMP biosynthetic process"/>
    <property type="evidence" value="ECO:0007669"/>
    <property type="project" value="UniProtKB-UniRule"/>
</dbReference>
<evidence type="ECO:0000256" key="1">
    <source>
        <dbReference type="ARBA" id="ARBA00001958"/>
    </source>
</evidence>
<dbReference type="STRING" id="703135.A0A2A9NP13"/>
<feature type="binding site" evidence="11 12">
    <location>
        <begin position="287"/>
        <end position="289"/>
    </location>
    <ligand>
        <name>NAD(+)</name>
        <dbReference type="ChEBI" id="CHEBI:57540"/>
    </ligand>
</feature>
<dbReference type="GO" id="GO:0003938">
    <property type="term" value="F:IMP dehydrogenase activity"/>
    <property type="evidence" value="ECO:0007669"/>
    <property type="project" value="UniProtKB-UniRule"/>
</dbReference>
<dbReference type="HAMAP" id="MF_01964">
    <property type="entry name" value="IMPDH"/>
    <property type="match status" value="1"/>
</dbReference>
<dbReference type="PANTHER" id="PTHR11911">
    <property type="entry name" value="INOSINE-5-MONOPHOSPHATE DEHYDROGENASE RELATED"/>
    <property type="match status" value="1"/>
</dbReference>
<dbReference type="InterPro" id="IPR005990">
    <property type="entry name" value="IMP_DH"/>
</dbReference>
<dbReference type="Proteomes" id="UP000242287">
    <property type="component" value="Unassembled WGS sequence"/>
</dbReference>
<accession>A0A2A9NP13</accession>
<dbReference type="Pfam" id="PF00571">
    <property type="entry name" value="CBS"/>
    <property type="match status" value="2"/>
</dbReference>
<feature type="binding site" description="in other chain" evidence="11 13">
    <location>
        <position position="344"/>
    </location>
    <ligand>
        <name>K(+)</name>
        <dbReference type="ChEBI" id="CHEBI:29103"/>
        <note>ligand shared between two tetrameric partners</note>
    </ligand>
</feature>
<dbReference type="AlphaFoldDB" id="A0A2A9NP13"/>
<gene>
    <name evidence="18" type="ORF">AMATHDRAFT_146290</name>
</gene>
<dbReference type="OrthoDB" id="416622at2759"/>
<dbReference type="CDD" id="cd04601">
    <property type="entry name" value="CBS_pair_IMPDH"/>
    <property type="match status" value="1"/>
</dbReference>
<feature type="active site" description="Thioimidate intermediate" evidence="11">
    <location>
        <position position="344"/>
    </location>
</feature>
<feature type="binding site" description="in other chain" evidence="11 13">
    <location>
        <position position="341"/>
    </location>
    <ligand>
        <name>K(+)</name>
        <dbReference type="ChEBI" id="CHEBI:29103"/>
        <note>ligand shared between two tetrameric partners</note>
    </ligand>
</feature>
<dbReference type="UniPathway" id="UPA00601">
    <property type="reaction ID" value="UER00295"/>
</dbReference>
<dbReference type="CDD" id="cd00381">
    <property type="entry name" value="IMPDH"/>
    <property type="match status" value="1"/>
</dbReference>
<dbReference type="GO" id="GO:0000166">
    <property type="term" value="F:nucleotide binding"/>
    <property type="evidence" value="ECO:0007669"/>
    <property type="project" value="UniProtKB-UniRule"/>
</dbReference>
<feature type="binding site" evidence="11">
    <location>
        <position position="491"/>
    </location>
    <ligand>
        <name>IMP</name>
        <dbReference type="ChEBI" id="CHEBI:58053"/>
    </ligand>
</feature>
<dbReference type="PANTHER" id="PTHR11911:SF111">
    <property type="entry name" value="INOSINE-5'-MONOPHOSPHATE DEHYDROGENASE"/>
    <property type="match status" value="1"/>
</dbReference>
<keyword evidence="5 11" id="KW-0658">Purine biosynthesis</keyword>
<dbReference type="InterPro" id="IPR001093">
    <property type="entry name" value="IMP_DH_GMPRt"/>
</dbReference>
<feature type="binding site" evidence="11">
    <location>
        <position position="546"/>
    </location>
    <ligand>
        <name>K(+)</name>
        <dbReference type="ChEBI" id="CHEBI:29103"/>
        <note>ligand shared between two tetrameric partners</note>
    </ligand>
</feature>
<dbReference type="InterPro" id="IPR000644">
    <property type="entry name" value="CBS_dom"/>
</dbReference>
<comment type="subunit">
    <text evidence="11">Homotetramer.</text>
</comment>
<comment type="catalytic activity">
    <reaction evidence="10 11 16">
        <text>IMP + NAD(+) + H2O = XMP + NADH + H(+)</text>
        <dbReference type="Rhea" id="RHEA:11708"/>
        <dbReference type="ChEBI" id="CHEBI:15377"/>
        <dbReference type="ChEBI" id="CHEBI:15378"/>
        <dbReference type="ChEBI" id="CHEBI:57464"/>
        <dbReference type="ChEBI" id="CHEBI:57540"/>
        <dbReference type="ChEBI" id="CHEBI:57945"/>
        <dbReference type="ChEBI" id="CHEBI:58053"/>
        <dbReference type="EC" id="1.1.1.205"/>
    </reaction>
</comment>
<evidence type="ECO:0000256" key="3">
    <source>
        <dbReference type="ARBA" id="ARBA00022723"/>
    </source>
</evidence>
<feature type="active site" description="Proton acceptor" evidence="11">
    <location>
        <position position="479"/>
    </location>
</feature>
<comment type="similarity">
    <text evidence="2 11 15">Belongs to the IMPDH/GMPR family.</text>
</comment>
<evidence type="ECO:0000313" key="18">
    <source>
        <dbReference type="EMBL" id="PFH50007.1"/>
    </source>
</evidence>
<evidence type="ECO:0000256" key="9">
    <source>
        <dbReference type="ARBA" id="ARBA00023122"/>
    </source>
</evidence>
<comment type="cofactor">
    <cofactor evidence="1 11">
        <name>K(+)</name>
        <dbReference type="ChEBI" id="CHEBI:29103"/>
    </cofactor>
</comment>
<evidence type="ECO:0000256" key="14">
    <source>
        <dbReference type="PROSITE-ProRule" id="PRU00703"/>
    </source>
</evidence>
<protein>
    <recommendedName>
        <fullName evidence="11 16">Inosine-5'-monophosphate dehydrogenase</fullName>
        <shortName evidence="11">IMP dehydrogenase</shortName>
        <shortName evidence="11">IMPD</shortName>
        <shortName evidence="11">IMPDH</shortName>
        <ecNumber evidence="11 16">1.1.1.205</ecNumber>
    </recommendedName>
</protein>
<feature type="domain" description="CBS" evidence="17">
    <location>
        <begin position="193"/>
        <end position="249"/>
    </location>
</feature>
<evidence type="ECO:0000256" key="16">
    <source>
        <dbReference type="RuleBase" id="RU003928"/>
    </source>
</evidence>
<keyword evidence="7 11" id="KW-0560">Oxidoreductase</keyword>
<feature type="binding site" evidence="11">
    <location>
        <begin position="400"/>
        <end position="401"/>
    </location>
    <ligand>
        <name>IMP</name>
        <dbReference type="ChEBI" id="CHEBI:58053"/>
    </ligand>
</feature>
<keyword evidence="3 11" id="KW-0479">Metal-binding</keyword>
<dbReference type="InterPro" id="IPR015875">
    <property type="entry name" value="IMP_DH/GMP_Rdtase_CS"/>
</dbReference>
<evidence type="ECO:0000256" key="10">
    <source>
        <dbReference type="ARBA" id="ARBA00048028"/>
    </source>
</evidence>
<feature type="domain" description="CBS" evidence="17">
    <location>
        <begin position="131"/>
        <end position="192"/>
    </location>
</feature>
<comment type="activity regulation">
    <text evidence="11">Mycophenolic acid (MPA) is a non-competitive inhibitor that prevents formation of the closed enzyme conformation by binding to the same site as the amobile flap. In contrast, mizoribine monophosphate (MZP) is a competitive inhibitor that induces the closed conformation. MPA is a potent inhibitor of mammalian IMPDHs but a poor inhibitor of the bacterial enzymes. MZP is a more potent inhibitor of bacterial IMPDH.</text>
</comment>
<dbReference type="GO" id="GO:0005737">
    <property type="term" value="C:cytoplasm"/>
    <property type="evidence" value="ECO:0007669"/>
    <property type="project" value="UniProtKB-SubCell"/>
</dbReference>
<evidence type="ECO:0000256" key="6">
    <source>
        <dbReference type="ARBA" id="ARBA00022958"/>
    </source>
</evidence>
<dbReference type="Gene3D" id="3.20.20.70">
    <property type="entry name" value="Aldolase class I"/>
    <property type="match status" value="2"/>
</dbReference>
<dbReference type="PIRSF" id="PIRSF000130">
    <property type="entry name" value="IMPDH"/>
    <property type="match status" value="1"/>
</dbReference>
<reference evidence="18 19" key="1">
    <citation type="submission" date="2014-02" db="EMBL/GenBank/DDBJ databases">
        <title>Transposable element dynamics among asymbiotic and ectomycorrhizal Amanita fungi.</title>
        <authorList>
            <consortium name="DOE Joint Genome Institute"/>
            <person name="Hess J."/>
            <person name="Skrede I."/>
            <person name="Wolfe B."/>
            <person name="LaButti K."/>
            <person name="Ohm R.A."/>
            <person name="Grigoriev I.V."/>
            <person name="Pringle A."/>
        </authorList>
    </citation>
    <scope>NUCLEOTIDE SEQUENCE [LARGE SCALE GENOMIC DNA]</scope>
    <source>
        <strain evidence="18 19">SKay4041</strain>
    </source>
</reference>
<sequence length="558" mass="59190">MHSESSKATQSTPYLDPSAAIEHLKSYSHKDGLSVHHLMNSMVHGGLTYNDFLLLPGKIDFPASEVLTESRITRNVVLKTPFMSSPMDTVTEGEMAIAMALLGGIGVIHHNQTAESQAAMVRAVKRHENGFITDPVVLSPTHLVEDVLDIKARLGFCGIPITDTGLFGGKLVGIVTSRDVQFQHPSRPLCEIMTTDLVTAQQGITLAEANDILRDSKKGKLPIVDSAGRLVSLLARSDLLKNQSYPLASKNPVSKQLYAAAAIGTRPSDRDRLKLLVEAGLDIIVLDSSQGNSVYQIDMIKWIKATYPHIEVIAGNVVTREQAANLIAAGADGLRVGMGSGSICITQEVMAVGRPQATAVHAVAEFAAKFGVPVIADGGISNVGHIVKALSLGAGAVMMGGLLAGTEEAPGEYFYHEGKRVKAYRGMGSLEAMEQGKSTTKEAVIKTAGVKSMPNGTSSSDKYPAPKKATTVENAATSRYFSESSAVKVAQGVSGDVQDKGSVKAFLPYLYVGVQHSLQDIGVKSVYDLQKGVQEGSVRFELRTASAQVEGGVHGLNS</sequence>
<evidence type="ECO:0000256" key="8">
    <source>
        <dbReference type="ARBA" id="ARBA00023027"/>
    </source>
</evidence>
<keyword evidence="11" id="KW-0963">Cytoplasm</keyword>
<feature type="binding site" evidence="11">
    <location>
        <begin position="377"/>
        <end position="379"/>
    </location>
    <ligand>
        <name>IMP</name>
        <dbReference type="ChEBI" id="CHEBI:58053"/>
    </ligand>
</feature>
<proteinExistence type="inferred from homology"/>
<evidence type="ECO:0000256" key="15">
    <source>
        <dbReference type="RuleBase" id="RU003927"/>
    </source>
</evidence>
<evidence type="ECO:0000256" key="11">
    <source>
        <dbReference type="HAMAP-Rule" id="MF_03156"/>
    </source>
</evidence>
<dbReference type="SMART" id="SM00116">
    <property type="entry name" value="CBS"/>
    <property type="match status" value="2"/>
</dbReference>
<keyword evidence="9 14" id="KW-0129">CBS domain</keyword>
<evidence type="ECO:0000256" key="5">
    <source>
        <dbReference type="ARBA" id="ARBA00022755"/>
    </source>
</evidence>
<feature type="binding site" evidence="11">
    <location>
        <position position="342"/>
    </location>
    <ligand>
        <name>IMP</name>
        <dbReference type="ChEBI" id="CHEBI:58053"/>
    </ligand>
</feature>
<dbReference type="SUPFAM" id="SSF54631">
    <property type="entry name" value="CBS-domain pair"/>
    <property type="match status" value="1"/>
</dbReference>
<evidence type="ECO:0000256" key="2">
    <source>
        <dbReference type="ARBA" id="ARBA00005502"/>
    </source>
</evidence>
<dbReference type="InterPro" id="IPR013785">
    <property type="entry name" value="Aldolase_TIM"/>
</dbReference>
<dbReference type="InterPro" id="IPR046342">
    <property type="entry name" value="CBS_dom_sf"/>
</dbReference>
<evidence type="ECO:0000256" key="12">
    <source>
        <dbReference type="PIRSR" id="PIRSR000130-3"/>
    </source>
</evidence>
<dbReference type="NCBIfam" id="TIGR01302">
    <property type="entry name" value="IMP_dehydrog"/>
    <property type="match status" value="1"/>
</dbReference>
<keyword evidence="6 11" id="KW-0630">Potassium</keyword>
<keyword evidence="8 11" id="KW-0520">NAD</keyword>
<evidence type="ECO:0000313" key="19">
    <source>
        <dbReference type="Proteomes" id="UP000242287"/>
    </source>
</evidence>
<evidence type="ECO:0000259" key="17">
    <source>
        <dbReference type="PROSITE" id="PS51371"/>
    </source>
</evidence>
<evidence type="ECO:0000256" key="13">
    <source>
        <dbReference type="PIRSR" id="PIRSR000130-4"/>
    </source>
</evidence>
<dbReference type="SMART" id="SM01240">
    <property type="entry name" value="IMPDH"/>
    <property type="match status" value="1"/>
</dbReference>
<feature type="binding site" evidence="11">
    <location>
        <begin position="424"/>
        <end position="428"/>
    </location>
    <ligand>
        <name>IMP</name>
        <dbReference type="ChEBI" id="CHEBI:58053"/>
    </ligand>
</feature>
<dbReference type="Pfam" id="PF00478">
    <property type="entry name" value="IMPDH"/>
    <property type="match status" value="2"/>
</dbReference>
<dbReference type="GO" id="GO:0046872">
    <property type="term" value="F:metal ion binding"/>
    <property type="evidence" value="ECO:0007669"/>
    <property type="project" value="UniProtKB-UniRule"/>
</dbReference>
<dbReference type="EC" id="1.1.1.205" evidence="11 16"/>
<dbReference type="GO" id="GO:0006183">
    <property type="term" value="P:GTP biosynthetic process"/>
    <property type="evidence" value="ECO:0007669"/>
    <property type="project" value="TreeGrafter"/>
</dbReference>
<keyword evidence="4 11" id="KW-0332">GMP biosynthesis</keyword>
<dbReference type="PROSITE" id="PS00487">
    <property type="entry name" value="IMP_DH_GMP_RED"/>
    <property type="match status" value="1"/>
</dbReference>
<dbReference type="SUPFAM" id="SSF51412">
    <property type="entry name" value="Inosine monophosphate dehydrogenase (IMPDH)"/>
    <property type="match status" value="1"/>
</dbReference>
<comment type="pathway">
    <text evidence="11 16">Purine metabolism; XMP biosynthesis via de novo pathway; XMP from IMP: step 1/1.</text>
</comment>
<evidence type="ECO:0000256" key="4">
    <source>
        <dbReference type="ARBA" id="ARBA00022749"/>
    </source>
</evidence>
<keyword evidence="19" id="KW-1185">Reference proteome</keyword>